<sequence length="387" mass="41788">MKSKKLITGCILILASFIAACNGGEQPASQKEEGAQQEPVDVNVVILDRDKMQRIRIGKPTLVNLADKLQVPSQVEVDEHRLVRVGANVTGRIVEVYAMLGDNVGAGDPLARLASPELTQAQLAYLRASSRTKLAEKAAERAHHLLAADVIAVAEVERRESELQVARAELGAAMDQLRLLGVDSGALKELAKEGHIIPSVAIKSSKGGIVIERNVAIGQVVQPSDQLFQIADLSSVWVIGDVPEQIAGNVRVGQHVEIHVPALGDMSFDGLIIFVADTVNPLTRTVMVRTVVENPQRKLKPSMLATMHITDNPAKSLVVPEGAVVREGNQDYVFLAQGDNRFLRVPVELGPEVADMRPILKGLTIDQSIVVDGAFHLDNERKLAEMG</sequence>
<dbReference type="GO" id="GO:0030313">
    <property type="term" value="C:cell envelope"/>
    <property type="evidence" value="ECO:0007669"/>
    <property type="project" value="TreeGrafter"/>
</dbReference>
<dbReference type="GO" id="GO:0022857">
    <property type="term" value="F:transmembrane transporter activity"/>
    <property type="evidence" value="ECO:0007669"/>
    <property type="project" value="InterPro"/>
</dbReference>
<accession>A0A1H7QHY9</accession>
<dbReference type="FunFam" id="2.40.30.170:FF:000010">
    <property type="entry name" value="Efflux RND transporter periplasmic adaptor subunit"/>
    <property type="match status" value="1"/>
</dbReference>
<evidence type="ECO:0000256" key="1">
    <source>
        <dbReference type="ARBA" id="ARBA00009477"/>
    </source>
</evidence>
<dbReference type="AlphaFoldDB" id="A0A1H7QHY9"/>
<dbReference type="STRING" id="1233.SAMN05216387_11228"/>
<evidence type="ECO:0000259" key="4">
    <source>
        <dbReference type="Pfam" id="PF25954"/>
    </source>
</evidence>
<organism evidence="6 7">
    <name type="scientific">Nitrosovibrio tenuis</name>
    <dbReference type="NCBI Taxonomy" id="1233"/>
    <lineage>
        <taxon>Bacteria</taxon>
        <taxon>Pseudomonadati</taxon>
        <taxon>Pseudomonadota</taxon>
        <taxon>Betaproteobacteria</taxon>
        <taxon>Nitrosomonadales</taxon>
        <taxon>Nitrosomonadaceae</taxon>
        <taxon>Nitrosovibrio</taxon>
    </lineage>
</organism>
<reference evidence="6 7" key="1">
    <citation type="submission" date="2016-10" db="EMBL/GenBank/DDBJ databases">
        <authorList>
            <person name="de Groot N.N."/>
        </authorList>
    </citation>
    <scope>NUCLEOTIDE SEQUENCE [LARGE SCALE GENOMIC DNA]</scope>
    <source>
        <strain evidence="6 7">Nv1</strain>
    </source>
</reference>
<dbReference type="InterPro" id="IPR058792">
    <property type="entry name" value="Beta-barrel_RND_2"/>
</dbReference>
<dbReference type="Proteomes" id="UP000198620">
    <property type="component" value="Unassembled WGS sequence"/>
</dbReference>
<dbReference type="Gene3D" id="2.40.50.100">
    <property type="match status" value="1"/>
</dbReference>
<feature type="signal peptide" evidence="3">
    <location>
        <begin position="1"/>
        <end position="20"/>
    </location>
</feature>
<dbReference type="EMBL" id="FOBH01000012">
    <property type="protein sequence ID" value="SEL47720.1"/>
    <property type="molecule type" value="Genomic_DNA"/>
</dbReference>
<dbReference type="GO" id="GO:0016020">
    <property type="term" value="C:membrane"/>
    <property type="evidence" value="ECO:0007669"/>
    <property type="project" value="InterPro"/>
</dbReference>
<dbReference type="NCBIfam" id="TIGR01730">
    <property type="entry name" value="RND_mfp"/>
    <property type="match status" value="1"/>
</dbReference>
<dbReference type="Gene3D" id="2.40.30.170">
    <property type="match status" value="1"/>
</dbReference>
<feature type="chain" id="PRO_5011462833" evidence="3">
    <location>
        <begin position="21"/>
        <end position="387"/>
    </location>
</feature>
<dbReference type="InterPro" id="IPR006143">
    <property type="entry name" value="RND_pump_MFP"/>
</dbReference>
<evidence type="ECO:0000259" key="5">
    <source>
        <dbReference type="Pfam" id="PF25973"/>
    </source>
</evidence>
<protein>
    <submittedName>
        <fullName evidence="6">Membrane fusion protein, cobalt-zinc-cadmium efflux system</fullName>
    </submittedName>
</protein>
<feature type="domain" description="CzcB-like barrel-sandwich hybrid" evidence="5">
    <location>
        <begin position="82"/>
        <end position="232"/>
    </location>
</feature>
<feature type="domain" description="CusB-like beta-barrel" evidence="4">
    <location>
        <begin position="235"/>
        <end position="311"/>
    </location>
</feature>
<dbReference type="PANTHER" id="PTHR30097">
    <property type="entry name" value="CATION EFFLUX SYSTEM PROTEIN CUSB"/>
    <property type="match status" value="1"/>
</dbReference>
<dbReference type="PANTHER" id="PTHR30097:SF4">
    <property type="entry name" value="SLR6042 PROTEIN"/>
    <property type="match status" value="1"/>
</dbReference>
<dbReference type="GO" id="GO:0015679">
    <property type="term" value="P:plasma membrane copper ion transport"/>
    <property type="evidence" value="ECO:0007669"/>
    <property type="project" value="TreeGrafter"/>
</dbReference>
<comment type="similarity">
    <text evidence="1">Belongs to the membrane fusion protein (MFP) (TC 8.A.1) family.</text>
</comment>
<dbReference type="SUPFAM" id="SSF111369">
    <property type="entry name" value="HlyD-like secretion proteins"/>
    <property type="match status" value="1"/>
</dbReference>
<dbReference type="GO" id="GO:0060003">
    <property type="term" value="P:copper ion export"/>
    <property type="evidence" value="ECO:0007669"/>
    <property type="project" value="TreeGrafter"/>
</dbReference>
<evidence type="ECO:0000313" key="6">
    <source>
        <dbReference type="EMBL" id="SEL47720.1"/>
    </source>
</evidence>
<keyword evidence="3" id="KW-0732">Signal</keyword>
<gene>
    <name evidence="6" type="ORF">SAMN05216387_11228</name>
</gene>
<dbReference type="Pfam" id="PF25973">
    <property type="entry name" value="BSH_CzcB"/>
    <property type="match status" value="1"/>
</dbReference>
<evidence type="ECO:0000256" key="2">
    <source>
        <dbReference type="ARBA" id="ARBA00022448"/>
    </source>
</evidence>
<evidence type="ECO:0000313" key="7">
    <source>
        <dbReference type="Proteomes" id="UP000198620"/>
    </source>
</evidence>
<dbReference type="InterPro" id="IPR058647">
    <property type="entry name" value="BSH_CzcB-like"/>
</dbReference>
<evidence type="ECO:0000256" key="3">
    <source>
        <dbReference type="SAM" id="SignalP"/>
    </source>
</evidence>
<dbReference type="Pfam" id="PF25954">
    <property type="entry name" value="Beta-barrel_RND_2"/>
    <property type="match status" value="1"/>
</dbReference>
<dbReference type="Gene3D" id="2.40.420.20">
    <property type="match status" value="1"/>
</dbReference>
<dbReference type="PROSITE" id="PS51257">
    <property type="entry name" value="PROKAR_LIPOPROTEIN"/>
    <property type="match status" value="1"/>
</dbReference>
<keyword evidence="7" id="KW-1185">Reference proteome</keyword>
<dbReference type="OrthoDB" id="9806939at2"/>
<dbReference type="InterPro" id="IPR051909">
    <property type="entry name" value="MFP_Cation_Efflux"/>
</dbReference>
<name>A0A1H7QHY9_9PROT</name>
<dbReference type="RefSeq" id="WP_090829299.1">
    <property type="nucleotide sequence ID" value="NZ_FOBH01000012.1"/>
</dbReference>
<keyword evidence="2" id="KW-0813">Transport</keyword>
<proteinExistence type="inferred from homology"/>